<evidence type="ECO:0000313" key="2">
    <source>
        <dbReference type="Proteomes" id="UP000824533"/>
    </source>
</evidence>
<keyword evidence="2" id="KW-1185">Reference proteome</keyword>
<sequence length="533" mass="57704">MEINFKDKVVLVTGASAGIGEAIAILFAKYGATLALVGRNEENLNRVAEKCESEKGVRALRIVADLGTDEGCERTANDTLKRFGRLDVLINNAGIVARTSILYTDMKTFDDIFNTDVRGVYNLTRLLVPALIESKGNIVNISSISGTAVAVGSLPYSMAKAALDHFTRLIALELGPMGVRVNTVSPGVTVSKLVQRQVNFTDEEYQAWLQESSKKIPMGEVCLGEDIAKMVVHVASDNCRLFYKINCLSYIIAWILRQIIDKNTMEFNFKNKVVLVTGASAGIGESTALLFAKHGAKLALVGRNEKNLQEVADKCEKEKGVKALAIVADLGTDDGCEKTARETLNHFGRLDVLVNNAAVGARTNIMLANMETFDKVFNVNIRGVYNLTRLLVPALIESKGNIVNVSSIMATMVTTGNLPYSLSKAALDHFSRLLAYELAPKGVRVNVVSPGITVSTFVQRLTGYTDDEYQAWLKTAEATIPMKKACTGEDCANMIVFLASDKCPLVSGTTVPVDGALQFAGSGNSEILKEQVK</sequence>
<dbReference type="EMBL" id="CM034401">
    <property type="protein sequence ID" value="KAJ0175882.1"/>
    <property type="molecule type" value="Genomic_DNA"/>
</dbReference>
<comment type="caution">
    <text evidence="1">The sequence shown here is derived from an EMBL/GenBank/DDBJ whole genome shotgun (WGS) entry which is preliminary data.</text>
</comment>
<dbReference type="Proteomes" id="UP000824533">
    <property type="component" value="Linkage Group LG15"/>
</dbReference>
<proteinExistence type="predicted"/>
<reference evidence="1 2" key="1">
    <citation type="journal article" date="2021" name="Front. Genet.">
        <title>Chromosome-Level Genome Assembly Reveals Significant Gene Expansion in the Toll and IMD Signaling Pathways of Dendrolimus kikuchii.</title>
        <authorList>
            <person name="Zhou J."/>
            <person name="Wu P."/>
            <person name="Xiong Z."/>
            <person name="Liu N."/>
            <person name="Zhao N."/>
            <person name="Ji M."/>
            <person name="Qiu Y."/>
            <person name="Yang B."/>
        </authorList>
    </citation>
    <scope>NUCLEOTIDE SEQUENCE [LARGE SCALE GENOMIC DNA]</scope>
    <source>
        <strain evidence="1">Ann1</strain>
    </source>
</reference>
<evidence type="ECO:0000313" key="1">
    <source>
        <dbReference type="EMBL" id="KAJ0175882.1"/>
    </source>
</evidence>
<protein>
    <submittedName>
        <fullName evidence="1">Uncharacterized protein</fullName>
    </submittedName>
</protein>
<accession>A0ACC1CXN8</accession>
<name>A0ACC1CXN8_9NEOP</name>
<gene>
    <name evidence="1" type="ORF">K1T71_009041</name>
</gene>
<organism evidence="1 2">
    <name type="scientific">Dendrolimus kikuchii</name>
    <dbReference type="NCBI Taxonomy" id="765133"/>
    <lineage>
        <taxon>Eukaryota</taxon>
        <taxon>Metazoa</taxon>
        <taxon>Ecdysozoa</taxon>
        <taxon>Arthropoda</taxon>
        <taxon>Hexapoda</taxon>
        <taxon>Insecta</taxon>
        <taxon>Pterygota</taxon>
        <taxon>Neoptera</taxon>
        <taxon>Endopterygota</taxon>
        <taxon>Lepidoptera</taxon>
        <taxon>Glossata</taxon>
        <taxon>Ditrysia</taxon>
        <taxon>Bombycoidea</taxon>
        <taxon>Lasiocampidae</taxon>
        <taxon>Dendrolimus</taxon>
    </lineage>
</organism>